<reference evidence="1 2" key="1">
    <citation type="submission" date="2019-10" db="EMBL/GenBank/DDBJ databases">
        <title>Assembly and Annotation for the nematode Trichostrongylus colubriformis.</title>
        <authorList>
            <person name="Martin J."/>
        </authorList>
    </citation>
    <scope>NUCLEOTIDE SEQUENCE [LARGE SCALE GENOMIC DNA]</scope>
    <source>
        <strain evidence="1">G859</strain>
        <tissue evidence="1">Whole worm</tissue>
    </source>
</reference>
<sequence>MNEHKEAAELNQFHKGLELVRTRITWIHDHLNPLLDYFQQNQ</sequence>
<name>A0AAN8ITZ0_TRICO</name>
<accession>A0AAN8ITZ0</accession>
<evidence type="ECO:0000313" key="2">
    <source>
        <dbReference type="Proteomes" id="UP001331761"/>
    </source>
</evidence>
<protein>
    <submittedName>
        <fullName evidence="1">Uncharacterized protein</fullName>
    </submittedName>
</protein>
<dbReference type="EMBL" id="WIXE01000366">
    <property type="protein sequence ID" value="KAK5986669.1"/>
    <property type="molecule type" value="Genomic_DNA"/>
</dbReference>
<dbReference type="AlphaFoldDB" id="A0AAN8ITZ0"/>
<keyword evidence="2" id="KW-1185">Reference proteome</keyword>
<dbReference type="Proteomes" id="UP001331761">
    <property type="component" value="Unassembled WGS sequence"/>
</dbReference>
<evidence type="ECO:0000313" key="1">
    <source>
        <dbReference type="EMBL" id="KAK5986669.1"/>
    </source>
</evidence>
<organism evidence="1 2">
    <name type="scientific">Trichostrongylus colubriformis</name>
    <name type="common">Black scour worm</name>
    <dbReference type="NCBI Taxonomy" id="6319"/>
    <lineage>
        <taxon>Eukaryota</taxon>
        <taxon>Metazoa</taxon>
        <taxon>Ecdysozoa</taxon>
        <taxon>Nematoda</taxon>
        <taxon>Chromadorea</taxon>
        <taxon>Rhabditida</taxon>
        <taxon>Rhabditina</taxon>
        <taxon>Rhabditomorpha</taxon>
        <taxon>Strongyloidea</taxon>
        <taxon>Trichostrongylidae</taxon>
        <taxon>Trichostrongylus</taxon>
    </lineage>
</organism>
<proteinExistence type="predicted"/>
<comment type="caution">
    <text evidence="1">The sequence shown here is derived from an EMBL/GenBank/DDBJ whole genome shotgun (WGS) entry which is preliminary data.</text>
</comment>
<gene>
    <name evidence="1" type="ORF">GCK32_011596</name>
</gene>